<dbReference type="GO" id="GO:0005524">
    <property type="term" value="F:ATP binding"/>
    <property type="evidence" value="ECO:0007669"/>
    <property type="project" value="InterPro"/>
</dbReference>
<feature type="region of interest" description="Disordered" evidence="1">
    <location>
        <begin position="823"/>
        <end position="842"/>
    </location>
</feature>
<dbReference type="Gene3D" id="3.40.50.300">
    <property type="entry name" value="P-loop containing nucleotide triphosphate hydrolases"/>
    <property type="match status" value="1"/>
</dbReference>
<evidence type="ECO:0000313" key="3">
    <source>
        <dbReference type="EMBL" id="EPS36585.1"/>
    </source>
</evidence>
<feature type="region of interest" description="Disordered" evidence="1">
    <location>
        <begin position="271"/>
        <end position="305"/>
    </location>
</feature>
<feature type="domain" description="AAA+ ATPase" evidence="2">
    <location>
        <begin position="528"/>
        <end position="680"/>
    </location>
</feature>
<organism evidence="3 4">
    <name type="scientific">Dactylellina haptotyla (strain CBS 200.50)</name>
    <name type="common">Nematode-trapping fungus</name>
    <name type="synonym">Monacrosporium haptotylum</name>
    <dbReference type="NCBI Taxonomy" id="1284197"/>
    <lineage>
        <taxon>Eukaryota</taxon>
        <taxon>Fungi</taxon>
        <taxon>Dikarya</taxon>
        <taxon>Ascomycota</taxon>
        <taxon>Pezizomycotina</taxon>
        <taxon>Orbiliomycetes</taxon>
        <taxon>Orbiliales</taxon>
        <taxon>Orbiliaceae</taxon>
        <taxon>Dactylellina</taxon>
    </lineage>
</organism>
<dbReference type="SMART" id="SM00382">
    <property type="entry name" value="AAA"/>
    <property type="match status" value="1"/>
</dbReference>
<feature type="compositionally biased region" description="Polar residues" evidence="1">
    <location>
        <begin position="226"/>
        <end position="241"/>
    </location>
</feature>
<evidence type="ECO:0000313" key="4">
    <source>
        <dbReference type="Proteomes" id="UP000015100"/>
    </source>
</evidence>
<evidence type="ECO:0000259" key="2">
    <source>
        <dbReference type="SMART" id="SM00382"/>
    </source>
</evidence>
<dbReference type="GO" id="GO:0016887">
    <property type="term" value="F:ATP hydrolysis activity"/>
    <property type="evidence" value="ECO:0007669"/>
    <property type="project" value="InterPro"/>
</dbReference>
<dbReference type="Proteomes" id="UP000015100">
    <property type="component" value="Unassembled WGS sequence"/>
</dbReference>
<dbReference type="HOGENOM" id="CLU_004894_0_0_1"/>
<comment type="caution">
    <text evidence="3">The sequence shown here is derived from an EMBL/GenBank/DDBJ whole genome shotgun (WGS) entry which is preliminary data.</text>
</comment>
<dbReference type="Pfam" id="PF00004">
    <property type="entry name" value="AAA"/>
    <property type="match status" value="1"/>
</dbReference>
<evidence type="ECO:0000256" key="1">
    <source>
        <dbReference type="SAM" id="MobiDB-lite"/>
    </source>
</evidence>
<dbReference type="PANTHER" id="PTHR23389">
    <property type="entry name" value="CHROMOSOME TRANSMISSION FIDELITY FACTOR 18"/>
    <property type="match status" value="1"/>
</dbReference>
<feature type="compositionally biased region" description="Basic and acidic residues" evidence="1">
    <location>
        <begin position="291"/>
        <end position="302"/>
    </location>
</feature>
<dbReference type="InterPro" id="IPR003593">
    <property type="entry name" value="AAA+_ATPase"/>
</dbReference>
<protein>
    <recommendedName>
        <fullName evidence="2">AAA+ ATPase domain-containing protein</fullName>
    </recommendedName>
</protein>
<dbReference type="InterPro" id="IPR003959">
    <property type="entry name" value="ATPase_AAA_core"/>
</dbReference>
<feature type="region of interest" description="Disordered" evidence="1">
    <location>
        <begin position="189"/>
        <end position="251"/>
    </location>
</feature>
<reference evidence="3 4" key="1">
    <citation type="journal article" date="2013" name="PLoS Genet.">
        <title>Genomic mechanisms accounting for the adaptation to parasitism in nematode-trapping fungi.</title>
        <authorList>
            <person name="Meerupati T."/>
            <person name="Andersson K.M."/>
            <person name="Friman E."/>
            <person name="Kumar D."/>
            <person name="Tunlid A."/>
            <person name="Ahren D."/>
        </authorList>
    </citation>
    <scope>NUCLEOTIDE SEQUENCE [LARGE SCALE GENOMIC DNA]</scope>
    <source>
        <strain evidence="3 4">CBS 200.50</strain>
    </source>
</reference>
<reference evidence="4" key="2">
    <citation type="submission" date="2013-04" db="EMBL/GenBank/DDBJ databases">
        <title>Genomic mechanisms accounting for the adaptation to parasitism in nematode-trapping fungi.</title>
        <authorList>
            <person name="Ahren D.G."/>
        </authorList>
    </citation>
    <scope>NUCLEOTIDE SEQUENCE [LARGE SCALE GENOMIC DNA]</scope>
    <source>
        <strain evidence="4">CBS 200.50</strain>
    </source>
</reference>
<feature type="region of interest" description="Disordered" evidence="1">
    <location>
        <begin position="69"/>
        <end position="89"/>
    </location>
</feature>
<feature type="region of interest" description="Disordered" evidence="1">
    <location>
        <begin position="101"/>
        <end position="121"/>
    </location>
</feature>
<proteinExistence type="predicted"/>
<dbReference type="AlphaFoldDB" id="S8A0R0"/>
<dbReference type="SUPFAM" id="SSF52540">
    <property type="entry name" value="P-loop containing nucleoside triphosphate hydrolases"/>
    <property type="match status" value="1"/>
</dbReference>
<name>S8A0R0_DACHA</name>
<accession>S8A0R0</accession>
<dbReference type="CDD" id="cd00009">
    <property type="entry name" value="AAA"/>
    <property type="match status" value="1"/>
</dbReference>
<dbReference type="GO" id="GO:0005634">
    <property type="term" value="C:nucleus"/>
    <property type="evidence" value="ECO:0007669"/>
    <property type="project" value="TreeGrafter"/>
</dbReference>
<dbReference type="InterPro" id="IPR027417">
    <property type="entry name" value="P-loop_NTPase"/>
</dbReference>
<feature type="compositionally biased region" description="Low complexity" evidence="1">
    <location>
        <begin position="101"/>
        <end position="110"/>
    </location>
</feature>
<dbReference type="eggNOG" id="KOG1969">
    <property type="taxonomic scope" value="Eukaryota"/>
</dbReference>
<feature type="compositionally biased region" description="Acidic residues" evidence="1">
    <location>
        <begin position="79"/>
        <end position="89"/>
    </location>
</feature>
<dbReference type="EMBL" id="AQGS01000867">
    <property type="protein sequence ID" value="EPS36585.1"/>
    <property type="molecule type" value="Genomic_DNA"/>
</dbReference>
<dbReference type="PANTHER" id="PTHR23389:SF3">
    <property type="entry name" value="CHROMOSOME TRANSMISSION FIDELITY PROTEIN 18 HOMOLOG"/>
    <property type="match status" value="1"/>
</dbReference>
<dbReference type="OrthoDB" id="2195431at2759"/>
<dbReference type="STRING" id="1284197.S8A0R0"/>
<sequence>MDILTFIASVVGASVVRVAVFALPFRVKCAPPNVAAVAAVLLLSAVCCALKRPPPIRLPMSIPSDFSLSSFNPESDIQPPDDDDDLDDIPEEDELHELLQQAGKEQQQPQETSNLPESEDIREAIEATKQERKDRLVKAGVVIQHTFPKGISLGFRSDCEFPESPSKRYALETSFDRSQFTDITFLPSSQGAQIPPSSPPMMAASESDNPFSMEDDSGAGNPFDMQDNSTAPKENGSSNPFSMEEPADTRQEESLYDKAYNNPFSFEVEENLDDVPTPRLPPKSGIPFKPLGKENHDPRSDDIPEGMPFTLEDTTPTLHESIIPPATAILPEQSLSQSSQPLVPKPNRYSRVKVRFQNGETTHLLQHPPNRLRIYRNSLVNKQHEEEQEANPDLPRSQRKYYGVDVYHLKEAIKADAERAKAEALAEAERIQREIETNGISEGVKKIGISNVKGKHTAVPTTAEKSGRKLLWTEKYRAKRFTDLLGDERTHRHILRWLKGWDSIVFGAAAAANKKNEKRTMLNEEQRSRKILLVTGPPGLGKTTMAHVLARQAGYEPLEINASDDRTASVVRNRIKDVVGTETVHMGDAKRGKPICVVIDEIDGVTGEGEGGFIRALVDLIEQDRRNSGDPAAQVTKKKGRKGDRFRFLRPIIAVCNDLYAPSLKSLRPLSEVVYTKRPPLGLVLGRLKDIFEKEGVEGDTDAIRRLVELEGGHGNLNSTDFLAEWSGDVRGVIVAGEWICGRLKNAASRAESCKSTNPALFKTFEASLPQRKRMTKKWVEEEFGNGGGLGANDGAGSGGRGNGVREVVERVFLEEDTNATTYVSSGSGSTKPAILPGTSGKSRNVQRLRNLIEASGEFDKIMSDCFSKYPTHPFHDDPRLTKPNKAYEWIFMHDLLNSKVFGGEQNYELTPYLSTPLLGLHTLFATPAATSLKGRKVFGKKGGANANAGDDDELVTPFSGVKAEFEMREAQKATMSMLNQLLSTLPHSLVRAFKPVETVAYELAPWLIQIVQPKVNPVLVGGKDGPGVASVRREVERQMVVRAVEALAECNVGFEKLRIEADENGRGGGWVFRMEPPFDALSTYKTFTQDAPTLTTRYAVRQVLDQELRKFIILQQEQMRQARFAAANPGVDIGLSAEMRKKERERELELKRKNAAAAGVKRDFFGRVVAAEEEPTESEAGRSKKRKVTAGEGAKIWCSFREGFSNAVKKPITWDELMAGL</sequence>
<gene>
    <name evidence="3" type="ORF">H072_9859</name>
</gene>
<keyword evidence="4" id="KW-1185">Reference proteome</keyword>
<dbReference type="GO" id="GO:0003677">
    <property type="term" value="F:DNA binding"/>
    <property type="evidence" value="ECO:0007669"/>
    <property type="project" value="TreeGrafter"/>
</dbReference>